<protein>
    <submittedName>
        <fullName evidence="9">Carbohydrate ABC transporter membrane protein 1, CUT1 family</fullName>
    </submittedName>
</protein>
<name>A0A1H0C8Q7_9HYPH</name>
<evidence type="ECO:0000256" key="1">
    <source>
        <dbReference type="ARBA" id="ARBA00004651"/>
    </source>
</evidence>
<evidence type="ECO:0000256" key="2">
    <source>
        <dbReference type="ARBA" id="ARBA00022448"/>
    </source>
</evidence>
<dbReference type="CDD" id="cd06261">
    <property type="entry name" value="TM_PBP2"/>
    <property type="match status" value="1"/>
</dbReference>
<dbReference type="SUPFAM" id="SSF160964">
    <property type="entry name" value="MalF N-terminal region-like"/>
    <property type="match status" value="1"/>
</dbReference>
<dbReference type="PANTHER" id="PTHR43005:SF1">
    <property type="entry name" value="SPERMIDINE_PUTRESCINE TRANSPORT SYSTEM PERMEASE PROTEIN"/>
    <property type="match status" value="1"/>
</dbReference>
<comment type="subcellular location">
    <subcellularLocation>
        <location evidence="1 7">Cell membrane</location>
        <topology evidence="1 7">Multi-pass membrane protein</topology>
    </subcellularLocation>
</comment>
<comment type="similarity">
    <text evidence="7">Belongs to the binding-protein-dependent transport system permease family.</text>
</comment>
<evidence type="ECO:0000313" key="9">
    <source>
        <dbReference type="EMBL" id="SDN54212.1"/>
    </source>
</evidence>
<keyword evidence="3" id="KW-1003">Cell membrane</keyword>
<evidence type="ECO:0000256" key="3">
    <source>
        <dbReference type="ARBA" id="ARBA00022475"/>
    </source>
</evidence>
<dbReference type="Proteomes" id="UP000198793">
    <property type="component" value="Unassembled WGS sequence"/>
</dbReference>
<feature type="transmembrane region" description="Helical" evidence="7">
    <location>
        <begin position="264"/>
        <end position="284"/>
    </location>
</feature>
<feature type="domain" description="ABC transmembrane type-1" evidence="8">
    <location>
        <begin position="67"/>
        <end position="281"/>
    </location>
</feature>
<dbReference type="AlphaFoldDB" id="A0A1H0C8Q7"/>
<keyword evidence="4 7" id="KW-0812">Transmembrane</keyword>
<dbReference type="Pfam" id="PF00528">
    <property type="entry name" value="BPD_transp_1"/>
    <property type="match status" value="1"/>
</dbReference>
<evidence type="ECO:0000313" key="10">
    <source>
        <dbReference type="Proteomes" id="UP000198793"/>
    </source>
</evidence>
<dbReference type="GO" id="GO:0055085">
    <property type="term" value="P:transmembrane transport"/>
    <property type="evidence" value="ECO:0007669"/>
    <property type="project" value="InterPro"/>
</dbReference>
<dbReference type="SUPFAM" id="SSF161098">
    <property type="entry name" value="MetI-like"/>
    <property type="match status" value="1"/>
</dbReference>
<dbReference type="GO" id="GO:0005886">
    <property type="term" value="C:plasma membrane"/>
    <property type="evidence" value="ECO:0007669"/>
    <property type="project" value="UniProtKB-SubCell"/>
</dbReference>
<keyword evidence="6 7" id="KW-0472">Membrane</keyword>
<accession>A0A1H0C8Q7</accession>
<feature type="transmembrane region" description="Helical" evidence="7">
    <location>
        <begin position="155"/>
        <end position="177"/>
    </location>
</feature>
<feature type="transmembrane region" description="Helical" evidence="7">
    <location>
        <begin position="71"/>
        <end position="92"/>
    </location>
</feature>
<dbReference type="PANTHER" id="PTHR43005">
    <property type="entry name" value="BLR7065 PROTEIN"/>
    <property type="match status" value="1"/>
</dbReference>
<feature type="transmembrane region" description="Helical" evidence="7">
    <location>
        <begin position="104"/>
        <end position="124"/>
    </location>
</feature>
<dbReference type="InterPro" id="IPR035906">
    <property type="entry name" value="MetI-like_sf"/>
</dbReference>
<evidence type="ECO:0000256" key="7">
    <source>
        <dbReference type="RuleBase" id="RU363032"/>
    </source>
</evidence>
<dbReference type="InterPro" id="IPR000515">
    <property type="entry name" value="MetI-like"/>
</dbReference>
<sequence length="294" mass="32688">MTAQRTAVLFAWALLLPALLYVTAIVAYPLVETVILSFTDASLRRTSDWVGWANYERIFNPTFAEVIGRTFIWTFFSVSLKMVIGIFGATLLNAAVPGRALFRVLTMPPWIVPMAIGIFMWGWMYNGQFGMISGLLQRFGFVDGPVAFLANGGTAFWATVITDVWIGVPLVTLYMLAAMQAIPQDLYEAAWTDGAGRFYRFRRITLPLIVPAIITMSMLSLIATFNSFDIIWILTRGGPSGQTTTMIIDTYNTAIGSKRYGEGAARAVLICLFLSVFSLLYFRVTSRLSKGMVR</sequence>
<keyword evidence="5 7" id="KW-1133">Transmembrane helix</keyword>
<dbReference type="OrthoDB" id="7375219at2"/>
<evidence type="ECO:0000256" key="5">
    <source>
        <dbReference type="ARBA" id="ARBA00022989"/>
    </source>
</evidence>
<evidence type="ECO:0000256" key="4">
    <source>
        <dbReference type="ARBA" id="ARBA00022692"/>
    </source>
</evidence>
<keyword evidence="2 7" id="KW-0813">Transport</keyword>
<dbReference type="STRING" id="1166073.SAMN05192530_101186"/>
<dbReference type="PROSITE" id="PS50928">
    <property type="entry name" value="ABC_TM1"/>
    <property type="match status" value="1"/>
</dbReference>
<dbReference type="Gene3D" id="1.10.3720.10">
    <property type="entry name" value="MetI-like"/>
    <property type="match status" value="1"/>
</dbReference>
<proteinExistence type="inferred from homology"/>
<evidence type="ECO:0000259" key="8">
    <source>
        <dbReference type="PROSITE" id="PS50928"/>
    </source>
</evidence>
<dbReference type="EMBL" id="FNIT01000001">
    <property type="protein sequence ID" value="SDN54212.1"/>
    <property type="molecule type" value="Genomic_DNA"/>
</dbReference>
<reference evidence="9 10" key="1">
    <citation type="submission" date="2016-10" db="EMBL/GenBank/DDBJ databases">
        <authorList>
            <person name="de Groot N.N."/>
        </authorList>
    </citation>
    <scope>NUCLEOTIDE SEQUENCE [LARGE SCALE GENOMIC DNA]</scope>
    <source>
        <strain evidence="10">L7-484,KACC 16230,DSM 25025</strain>
    </source>
</reference>
<dbReference type="RefSeq" id="WP_090667554.1">
    <property type="nucleotide sequence ID" value="NZ_FNIT01000001.1"/>
</dbReference>
<evidence type="ECO:0000256" key="6">
    <source>
        <dbReference type="ARBA" id="ARBA00023136"/>
    </source>
</evidence>
<feature type="transmembrane region" description="Helical" evidence="7">
    <location>
        <begin position="204"/>
        <end position="225"/>
    </location>
</feature>
<gene>
    <name evidence="9" type="ORF">SAMN05192530_101186</name>
</gene>
<keyword evidence="10" id="KW-1185">Reference proteome</keyword>
<organism evidence="9 10">
    <name type="scientific">Aureimonas jatrophae</name>
    <dbReference type="NCBI Taxonomy" id="1166073"/>
    <lineage>
        <taxon>Bacteria</taxon>
        <taxon>Pseudomonadati</taxon>
        <taxon>Pseudomonadota</taxon>
        <taxon>Alphaproteobacteria</taxon>
        <taxon>Hyphomicrobiales</taxon>
        <taxon>Aurantimonadaceae</taxon>
        <taxon>Aureimonas</taxon>
    </lineage>
</organism>